<evidence type="ECO:0000313" key="3">
    <source>
        <dbReference type="EMBL" id="CCD27089.1"/>
    </source>
</evidence>
<dbReference type="InterPro" id="IPR004843">
    <property type="entry name" value="Calcineurin-like_PHP"/>
</dbReference>
<keyword evidence="1" id="KW-1133">Transmembrane helix</keyword>
<dbReference type="SUPFAM" id="SSF56300">
    <property type="entry name" value="Metallo-dependent phosphatases"/>
    <property type="match status" value="1"/>
</dbReference>
<dbReference type="Pfam" id="PF00149">
    <property type="entry name" value="Metallophos"/>
    <property type="match status" value="1"/>
</dbReference>
<keyword evidence="1" id="KW-0472">Membrane</keyword>
<dbReference type="AlphaFoldDB" id="G0WH11"/>
<name>G0WH11_NAUDC</name>
<dbReference type="EMBL" id="HE580276">
    <property type="protein sequence ID" value="CCD27089.1"/>
    <property type="molecule type" value="Genomic_DNA"/>
</dbReference>
<accession>G0WH11</accession>
<dbReference type="eggNOG" id="KOG1432">
    <property type="taxonomic scope" value="Eukaryota"/>
</dbReference>
<sequence length="589" mass="66833">MLSLSKRYSRVLIYISSILLLFLIIHRYQQHISLFGTTLRPFSPLLGTHSLSTEAKIILDSNGLSDIDPSSQVVVNIGHLDCFHVTKRHLQHCTISNQLSQSSHDGKDLQISRHIIKKDLRGSFGYRWFSKSQYLFYETVPITLLLIGNDNNGKDESNNILQGIVSISKTKTSKSTTVGDLEIATLPFTVDNLRQQNQYYPGFISDLNILFGIDCVEPRFGWILNKDWTLIDEAYSRFPSYLSTRYLINKEEKVSLSQPLRPNKETGKFKIVQLADLHMAVGENTCRDEFPKTDEDCKADPKTLKFIESVLDIESPQLVIYTGDQIMGDLSIQDSETTLLKALSPVISRRLSWAMVWGNHDDEGSLSRWQLSELASILPFSLFQFSPKDTNDNSFGVGNYVENIYDYSNELKITLYFLDSHKYSKNGKIFPGYDWIKEDQWEYMKSLHSSTPENKGISMAFFHIPLPEYLDLDSKKVPSQQNEIVGQFKEGVTAPKYNSGGLSTLQELGVTVTSCGHDHCNDYCLRDDSTPSMIWLCYGGSAGEGAYAGYGGTERRIRVFEIDTTDNSVYTWKRLNGSPSEIFDKVKLQ</sequence>
<dbReference type="KEGG" id="ndi:NDAI_0J01970"/>
<dbReference type="CDD" id="cd07383">
    <property type="entry name" value="MPP_Dcr2"/>
    <property type="match status" value="1"/>
</dbReference>
<proteinExistence type="predicted"/>
<dbReference type="GeneID" id="11494348"/>
<evidence type="ECO:0000313" key="4">
    <source>
        <dbReference type="Proteomes" id="UP000000689"/>
    </source>
</evidence>
<keyword evidence="1" id="KW-0812">Transmembrane</keyword>
<dbReference type="Proteomes" id="UP000000689">
    <property type="component" value="Chromosome 10"/>
</dbReference>
<dbReference type="Gene3D" id="3.60.21.10">
    <property type="match status" value="1"/>
</dbReference>
<dbReference type="GO" id="GO:1900102">
    <property type="term" value="P:negative regulation of endoplasmic reticulum unfolded protein response"/>
    <property type="evidence" value="ECO:0007669"/>
    <property type="project" value="EnsemblFungi"/>
</dbReference>
<dbReference type="PANTHER" id="PTHR32440">
    <property type="entry name" value="PHOSPHATASE DCR2-RELATED-RELATED"/>
    <property type="match status" value="1"/>
</dbReference>
<organism evidence="3 4">
    <name type="scientific">Naumovozyma dairenensis (strain ATCC 10597 / BCRC 20456 / CBS 421 / NBRC 0211 / NRRL Y-12639)</name>
    <name type="common">Saccharomyces dairenensis</name>
    <dbReference type="NCBI Taxonomy" id="1071378"/>
    <lineage>
        <taxon>Eukaryota</taxon>
        <taxon>Fungi</taxon>
        <taxon>Dikarya</taxon>
        <taxon>Ascomycota</taxon>
        <taxon>Saccharomycotina</taxon>
        <taxon>Saccharomycetes</taxon>
        <taxon>Saccharomycetales</taxon>
        <taxon>Saccharomycetaceae</taxon>
        <taxon>Naumovozyma</taxon>
    </lineage>
</organism>
<dbReference type="OMA" id="NIGYHEC"/>
<dbReference type="InterPro" id="IPR029052">
    <property type="entry name" value="Metallo-depent_PP-like"/>
</dbReference>
<evidence type="ECO:0000259" key="2">
    <source>
        <dbReference type="Pfam" id="PF00149"/>
    </source>
</evidence>
<dbReference type="STRING" id="1071378.G0WH11"/>
<dbReference type="RefSeq" id="XP_003672332.1">
    <property type="nucleotide sequence ID" value="XM_003672284.1"/>
</dbReference>
<feature type="transmembrane region" description="Helical" evidence="1">
    <location>
        <begin position="12"/>
        <end position="29"/>
    </location>
</feature>
<reference evidence="3 4" key="1">
    <citation type="journal article" date="2011" name="Proc. Natl. Acad. Sci. U.S.A.">
        <title>Evolutionary erosion of yeast sex chromosomes by mating-type switching accidents.</title>
        <authorList>
            <person name="Gordon J.L."/>
            <person name="Armisen D."/>
            <person name="Proux-Wera E."/>
            <person name="Oheigeartaigh S.S."/>
            <person name="Byrne K.P."/>
            <person name="Wolfe K.H."/>
        </authorList>
    </citation>
    <scope>NUCLEOTIDE SEQUENCE [LARGE SCALE GENOMIC DNA]</scope>
    <source>
        <strain evidence="4">ATCC 10597 / BCRC 20456 / CBS 421 / NBRC 0211 / NRRL Y-12639</strain>
    </source>
</reference>
<keyword evidence="4" id="KW-1185">Reference proteome</keyword>
<dbReference type="GO" id="GO:0007089">
    <property type="term" value="P:traversing start control point of mitotic cell cycle"/>
    <property type="evidence" value="ECO:0007669"/>
    <property type="project" value="EnsemblFungi"/>
</dbReference>
<gene>
    <name evidence="3" type="primary">NDAI0J01970</name>
    <name evidence="3" type="ordered locus">NDAI_0J01970</name>
</gene>
<dbReference type="GO" id="GO:0005737">
    <property type="term" value="C:cytoplasm"/>
    <property type="evidence" value="ECO:0007669"/>
    <property type="project" value="TreeGrafter"/>
</dbReference>
<dbReference type="PANTHER" id="PTHR32440:SF0">
    <property type="entry name" value="PHOSPHATASE DCR2-RELATED"/>
    <property type="match status" value="1"/>
</dbReference>
<evidence type="ECO:0000256" key="1">
    <source>
        <dbReference type="SAM" id="Phobius"/>
    </source>
</evidence>
<protein>
    <recommendedName>
        <fullName evidence="2">Calcineurin-like phosphoesterase domain-containing protein</fullName>
    </recommendedName>
</protein>
<dbReference type="GO" id="GO:0004721">
    <property type="term" value="F:phosphoprotein phosphatase activity"/>
    <property type="evidence" value="ECO:0007669"/>
    <property type="project" value="EnsemblFungi"/>
</dbReference>
<dbReference type="HOGENOM" id="CLU_019692_4_2_1"/>
<feature type="domain" description="Calcineurin-like phosphoesterase" evidence="2">
    <location>
        <begin position="269"/>
        <end position="520"/>
    </location>
</feature>
<dbReference type="OrthoDB" id="783096at2759"/>